<reference evidence="1" key="2">
    <citation type="submission" date="2023-07" db="EMBL/GenBank/DDBJ databases">
        <authorList>
            <consortium name="Lawrence Berkeley National Laboratory"/>
            <person name="Haridas S."/>
            <person name="Hensen N."/>
            <person name="Bonometti L."/>
            <person name="Westerberg I."/>
            <person name="Brannstrom I.O."/>
            <person name="Guillou S."/>
            <person name="Cros-Aarteil S."/>
            <person name="Calhoun S."/>
            <person name="Kuo A."/>
            <person name="Mondo S."/>
            <person name="Pangilinan J."/>
            <person name="Riley R."/>
            <person name="LaButti K."/>
            <person name="Andreopoulos B."/>
            <person name="Lipzen A."/>
            <person name="Chen C."/>
            <person name="Yanf M."/>
            <person name="Daum C."/>
            <person name="Ng V."/>
            <person name="Clum A."/>
            <person name="Steindorff A."/>
            <person name="Ohm R."/>
            <person name="Martin F."/>
            <person name="Silar P."/>
            <person name="Natvig D."/>
            <person name="Lalanne C."/>
            <person name="Gautier V."/>
            <person name="Ament-velasquez S.L."/>
            <person name="Kruys A."/>
            <person name="Hutchinson M.I."/>
            <person name="Powell A.J."/>
            <person name="Barry K."/>
            <person name="Miller A.N."/>
            <person name="Grigoriev I.V."/>
            <person name="Debuchy R."/>
            <person name="Gladieux P."/>
            <person name="Thoren M.H."/>
            <person name="Johannesson H."/>
        </authorList>
    </citation>
    <scope>NUCLEOTIDE SEQUENCE</scope>
    <source>
        <strain evidence="1">FGSC 1904</strain>
    </source>
</reference>
<reference evidence="1" key="1">
    <citation type="journal article" date="2023" name="Mol. Phylogenet. Evol.">
        <title>Genome-scale phylogeny and comparative genomics of the fungal order Sordariales.</title>
        <authorList>
            <person name="Hensen N."/>
            <person name="Bonometti L."/>
            <person name="Westerberg I."/>
            <person name="Brannstrom I.O."/>
            <person name="Guillou S."/>
            <person name="Cros-Aarteil S."/>
            <person name="Calhoun S."/>
            <person name="Haridas S."/>
            <person name="Kuo A."/>
            <person name="Mondo S."/>
            <person name="Pangilinan J."/>
            <person name="Riley R."/>
            <person name="LaButti K."/>
            <person name="Andreopoulos B."/>
            <person name="Lipzen A."/>
            <person name="Chen C."/>
            <person name="Yan M."/>
            <person name="Daum C."/>
            <person name="Ng V."/>
            <person name="Clum A."/>
            <person name="Steindorff A."/>
            <person name="Ohm R.A."/>
            <person name="Martin F."/>
            <person name="Silar P."/>
            <person name="Natvig D.O."/>
            <person name="Lalanne C."/>
            <person name="Gautier V."/>
            <person name="Ament-Velasquez S.L."/>
            <person name="Kruys A."/>
            <person name="Hutchinson M.I."/>
            <person name="Powell A.J."/>
            <person name="Barry K."/>
            <person name="Miller A.N."/>
            <person name="Grigoriev I.V."/>
            <person name="Debuchy R."/>
            <person name="Gladieux P."/>
            <person name="Hiltunen Thoren M."/>
            <person name="Johannesson H."/>
        </authorList>
    </citation>
    <scope>NUCLEOTIDE SEQUENCE</scope>
    <source>
        <strain evidence="1">FGSC 1904</strain>
    </source>
</reference>
<dbReference type="EMBL" id="JAUTDP010000002">
    <property type="protein sequence ID" value="KAK3401993.1"/>
    <property type="molecule type" value="Genomic_DNA"/>
</dbReference>
<evidence type="ECO:0000313" key="2">
    <source>
        <dbReference type="Proteomes" id="UP001281003"/>
    </source>
</evidence>
<protein>
    <submittedName>
        <fullName evidence="1">Uncharacterized protein</fullName>
    </submittedName>
</protein>
<dbReference type="AlphaFoldDB" id="A0AAE0UFB8"/>
<keyword evidence="2" id="KW-1185">Reference proteome</keyword>
<proteinExistence type="predicted"/>
<organism evidence="1 2">
    <name type="scientific">Sordaria brevicollis</name>
    <dbReference type="NCBI Taxonomy" id="83679"/>
    <lineage>
        <taxon>Eukaryota</taxon>
        <taxon>Fungi</taxon>
        <taxon>Dikarya</taxon>
        <taxon>Ascomycota</taxon>
        <taxon>Pezizomycotina</taxon>
        <taxon>Sordariomycetes</taxon>
        <taxon>Sordariomycetidae</taxon>
        <taxon>Sordariales</taxon>
        <taxon>Sordariaceae</taxon>
        <taxon>Sordaria</taxon>
    </lineage>
</organism>
<gene>
    <name evidence="1" type="ORF">B0T20DRAFT_320440</name>
</gene>
<name>A0AAE0UFB8_SORBR</name>
<comment type="caution">
    <text evidence="1">The sequence shown here is derived from an EMBL/GenBank/DDBJ whole genome shotgun (WGS) entry which is preliminary data.</text>
</comment>
<sequence length="133" mass="16132">EWETYSPWKLAQHSKSKLAYLLMDKEAQTWHSWLFDALDTYEAYCAAQDAIGDNTEAKVFEALVNKCRDLDPKERYGKEKQIRKIRMKVLIIFFREADPRFLEDIHDLEAHEMDQCLINKFREALRYRWRENR</sequence>
<feature type="non-terminal residue" evidence="1">
    <location>
        <position position="1"/>
    </location>
</feature>
<evidence type="ECO:0000313" key="1">
    <source>
        <dbReference type="EMBL" id="KAK3401993.1"/>
    </source>
</evidence>
<accession>A0AAE0UFB8</accession>
<feature type="non-terminal residue" evidence="1">
    <location>
        <position position="133"/>
    </location>
</feature>
<dbReference type="Proteomes" id="UP001281003">
    <property type="component" value="Unassembled WGS sequence"/>
</dbReference>